<name>A0ABS2ZHJ9_9BACL</name>
<protein>
    <submittedName>
        <fullName evidence="2">YjdJ family protein</fullName>
    </submittedName>
</protein>
<feature type="transmembrane region" description="Helical" evidence="1">
    <location>
        <begin position="70"/>
        <end position="91"/>
    </location>
</feature>
<dbReference type="EMBL" id="JAFHKS010000044">
    <property type="protein sequence ID" value="MBN3546872.1"/>
    <property type="molecule type" value="Genomic_DNA"/>
</dbReference>
<feature type="transmembrane region" description="Helical" evidence="1">
    <location>
        <begin position="7"/>
        <end position="23"/>
    </location>
</feature>
<feature type="transmembrane region" description="Helical" evidence="1">
    <location>
        <begin position="129"/>
        <end position="147"/>
    </location>
</feature>
<keyword evidence="1" id="KW-1133">Transmembrane helix</keyword>
<comment type="caution">
    <text evidence="2">The sequence shown here is derived from an EMBL/GenBank/DDBJ whole genome shotgun (WGS) entry which is preliminary data.</text>
</comment>
<reference evidence="2 3" key="1">
    <citation type="submission" date="2021-01" db="EMBL/GenBank/DDBJ databases">
        <title>Genome Sequencing of Type Strains.</title>
        <authorList>
            <person name="Lemaire J.F."/>
            <person name="Inderbitzin P."/>
            <person name="Collins S.B."/>
            <person name="Wespe N."/>
            <person name="Knight-Connoni V."/>
        </authorList>
    </citation>
    <scope>NUCLEOTIDE SEQUENCE [LARGE SCALE GENOMIC DNA]</scope>
    <source>
        <strain evidence="2 3">DSM 14730</strain>
    </source>
</reference>
<dbReference type="RefSeq" id="WP_188401165.1">
    <property type="nucleotide sequence ID" value="NZ_BMCE01000001.1"/>
</dbReference>
<feature type="transmembrane region" description="Helical" evidence="1">
    <location>
        <begin position="98"/>
        <end position="117"/>
    </location>
</feature>
<dbReference type="InterPro" id="IPR025440">
    <property type="entry name" value="DUF4306"/>
</dbReference>
<gene>
    <name evidence="2" type="ORF">JYA64_16310</name>
</gene>
<organism evidence="2 3">
    <name type="scientific">Fictibacillus barbaricus</name>
    <dbReference type="NCBI Taxonomy" id="182136"/>
    <lineage>
        <taxon>Bacteria</taxon>
        <taxon>Bacillati</taxon>
        <taxon>Bacillota</taxon>
        <taxon>Bacilli</taxon>
        <taxon>Bacillales</taxon>
        <taxon>Fictibacillaceae</taxon>
        <taxon>Fictibacillus</taxon>
    </lineage>
</organism>
<evidence type="ECO:0000313" key="3">
    <source>
        <dbReference type="Proteomes" id="UP001319060"/>
    </source>
</evidence>
<evidence type="ECO:0000256" key="1">
    <source>
        <dbReference type="SAM" id="Phobius"/>
    </source>
</evidence>
<proteinExistence type="predicted"/>
<dbReference type="Pfam" id="PF14154">
    <property type="entry name" value="DUF4306"/>
    <property type="match status" value="1"/>
</dbReference>
<keyword evidence="3" id="KW-1185">Reference proteome</keyword>
<evidence type="ECO:0000313" key="2">
    <source>
        <dbReference type="EMBL" id="MBN3546872.1"/>
    </source>
</evidence>
<sequence>MAYIIQYALSIFVFLFSTFSAWYEGSELRDKTWEWNYSAIFSKWKHGTITNASEISGFDHFIYAAKFKPLYPILMTISMLYILVLIATWLLRNNTNKLVLFFSILGLSLILASLLTFKSPTTGLELFTWLFALIGMSSIIVSVILKLKLPTQEQEIY</sequence>
<accession>A0ABS2ZHJ9</accession>
<keyword evidence="1" id="KW-0812">Transmembrane</keyword>
<keyword evidence="1" id="KW-0472">Membrane</keyword>
<dbReference type="Proteomes" id="UP001319060">
    <property type="component" value="Unassembled WGS sequence"/>
</dbReference>